<name>A0A5C3MIJ5_9AGAR</name>
<keyword evidence="1" id="KW-0812">Transmembrane</keyword>
<dbReference type="Proteomes" id="UP000308652">
    <property type="component" value="Unassembled WGS sequence"/>
</dbReference>
<evidence type="ECO:0000313" key="3">
    <source>
        <dbReference type="Proteomes" id="UP000308652"/>
    </source>
</evidence>
<evidence type="ECO:0000313" key="2">
    <source>
        <dbReference type="EMBL" id="TFK44186.1"/>
    </source>
</evidence>
<reference evidence="2 3" key="1">
    <citation type="journal article" date="2019" name="Nat. Ecol. Evol.">
        <title>Megaphylogeny resolves global patterns of mushroom evolution.</title>
        <authorList>
            <person name="Varga T."/>
            <person name="Krizsan K."/>
            <person name="Foldi C."/>
            <person name="Dima B."/>
            <person name="Sanchez-Garcia M."/>
            <person name="Sanchez-Ramirez S."/>
            <person name="Szollosi G.J."/>
            <person name="Szarkandi J.G."/>
            <person name="Papp V."/>
            <person name="Albert L."/>
            <person name="Andreopoulos W."/>
            <person name="Angelini C."/>
            <person name="Antonin V."/>
            <person name="Barry K.W."/>
            <person name="Bougher N.L."/>
            <person name="Buchanan P."/>
            <person name="Buyck B."/>
            <person name="Bense V."/>
            <person name="Catcheside P."/>
            <person name="Chovatia M."/>
            <person name="Cooper J."/>
            <person name="Damon W."/>
            <person name="Desjardin D."/>
            <person name="Finy P."/>
            <person name="Geml J."/>
            <person name="Haridas S."/>
            <person name="Hughes K."/>
            <person name="Justo A."/>
            <person name="Karasinski D."/>
            <person name="Kautmanova I."/>
            <person name="Kiss B."/>
            <person name="Kocsube S."/>
            <person name="Kotiranta H."/>
            <person name="LaButti K.M."/>
            <person name="Lechner B.E."/>
            <person name="Liimatainen K."/>
            <person name="Lipzen A."/>
            <person name="Lukacs Z."/>
            <person name="Mihaltcheva S."/>
            <person name="Morgado L.N."/>
            <person name="Niskanen T."/>
            <person name="Noordeloos M.E."/>
            <person name="Ohm R.A."/>
            <person name="Ortiz-Santana B."/>
            <person name="Ovrebo C."/>
            <person name="Racz N."/>
            <person name="Riley R."/>
            <person name="Savchenko A."/>
            <person name="Shiryaev A."/>
            <person name="Soop K."/>
            <person name="Spirin V."/>
            <person name="Szebenyi C."/>
            <person name="Tomsovsky M."/>
            <person name="Tulloss R.E."/>
            <person name="Uehling J."/>
            <person name="Grigoriev I.V."/>
            <person name="Vagvolgyi C."/>
            <person name="Papp T."/>
            <person name="Martin F.M."/>
            <person name="Miettinen O."/>
            <person name="Hibbett D.S."/>
            <person name="Nagy L.G."/>
        </authorList>
    </citation>
    <scope>NUCLEOTIDE SEQUENCE [LARGE SCALE GENOMIC DNA]</scope>
    <source>
        <strain evidence="2 3">CBS 166.37</strain>
    </source>
</reference>
<feature type="transmembrane region" description="Helical" evidence="1">
    <location>
        <begin position="31"/>
        <end position="55"/>
    </location>
</feature>
<accession>A0A5C3MIJ5</accession>
<organism evidence="2 3">
    <name type="scientific">Crucibulum laeve</name>
    <dbReference type="NCBI Taxonomy" id="68775"/>
    <lineage>
        <taxon>Eukaryota</taxon>
        <taxon>Fungi</taxon>
        <taxon>Dikarya</taxon>
        <taxon>Basidiomycota</taxon>
        <taxon>Agaricomycotina</taxon>
        <taxon>Agaricomycetes</taxon>
        <taxon>Agaricomycetidae</taxon>
        <taxon>Agaricales</taxon>
        <taxon>Agaricineae</taxon>
        <taxon>Nidulariaceae</taxon>
        <taxon>Crucibulum</taxon>
    </lineage>
</organism>
<evidence type="ECO:0000256" key="1">
    <source>
        <dbReference type="SAM" id="Phobius"/>
    </source>
</evidence>
<feature type="transmembrane region" description="Helical" evidence="1">
    <location>
        <begin position="67"/>
        <end position="85"/>
    </location>
</feature>
<dbReference type="AlphaFoldDB" id="A0A5C3MIJ5"/>
<keyword evidence="3" id="KW-1185">Reference proteome</keyword>
<keyword evidence="1" id="KW-0472">Membrane</keyword>
<proteinExistence type="predicted"/>
<sequence>MLSLIPFPAAYSPFNPSLFVPRFLFPFMYKFLSIFVLSFHQTNSSLVFIPVLFPFEIKVVLYHHRKILYTTTVSLVFLYVRFFAFSDFHLVISFW</sequence>
<dbReference type="EMBL" id="ML213590">
    <property type="protein sequence ID" value="TFK44186.1"/>
    <property type="molecule type" value="Genomic_DNA"/>
</dbReference>
<keyword evidence="1" id="KW-1133">Transmembrane helix</keyword>
<gene>
    <name evidence="2" type="ORF">BDQ12DRAFT_672537</name>
</gene>
<protein>
    <submittedName>
        <fullName evidence="2">Uncharacterized protein</fullName>
    </submittedName>
</protein>